<dbReference type="Gene3D" id="1.10.10.10">
    <property type="entry name" value="Winged helix-like DNA-binding domain superfamily/Winged helix DNA-binding domain"/>
    <property type="match status" value="1"/>
</dbReference>
<feature type="domain" description="HTH deoR-type" evidence="4">
    <location>
        <begin position="3"/>
        <end position="58"/>
    </location>
</feature>
<evidence type="ECO:0000313" key="5">
    <source>
        <dbReference type="EMBL" id="HIX60163.1"/>
    </source>
</evidence>
<dbReference type="InterPro" id="IPR036390">
    <property type="entry name" value="WH_DNA-bd_sf"/>
</dbReference>
<dbReference type="PRINTS" id="PR00037">
    <property type="entry name" value="HTHLACR"/>
</dbReference>
<sequence>MSVEKRHQLILEQLSVKKRLTSQEIGELTGASEATVRRDLAVLEGRGLLTRTYGGAKAMVQGRTVSEKAGAADPYLANKTQVAKTASRLIREGDTVFLGAGKTCMLLAREIKYKTNIKVITTSINVINELADAPEVSLFLVGGDIYVGDNYLEALGEYTHQYLAQLYLEKSFVTVDGISMEHGYSIVNHRQIPLYQHLLNHSKEFYLLADGHKFNKRYYSRLWSIQRVQNLVTDNSVDEKYIKYFHNAGIHCYCDR</sequence>
<reference evidence="5" key="1">
    <citation type="journal article" date="2021" name="PeerJ">
        <title>Extensive microbial diversity within the chicken gut microbiome revealed by metagenomics and culture.</title>
        <authorList>
            <person name="Gilroy R."/>
            <person name="Ravi A."/>
            <person name="Getino M."/>
            <person name="Pursley I."/>
            <person name="Horton D.L."/>
            <person name="Alikhan N.F."/>
            <person name="Baker D."/>
            <person name="Gharbi K."/>
            <person name="Hall N."/>
            <person name="Watson M."/>
            <person name="Adriaenssens E.M."/>
            <person name="Foster-Nyarko E."/>
            <person name="Jarju S."/>
            <person name="Secka A."/>
            <person name="Antonio M."/>
            <person name="Oren A."/>
            <person name="Chaudhuri R.R."/>
            <person name="La Ragione R."/>
            <person name="Hildebrand F."/>
            <person name="Pallen M.J."/>
        </authorList>
    </citation>
    <scope>NUCLEOTIDE SEQUENCE</scope>
    <source>
        <strain evidence="5">ChiSjej1B19-8411</strain>
    </source>
</reference>
<dbReference type="InterPro" id="IPR037171">
    <property type="entry name" value="NagB/RpiA_transferase-like"/>
</dbReference>
<keyword evidence="2 5" id="KW-0238">DNA-binding</keyword>
<dbReference type="InterPro" id="IPR014036">
    <property type="entry name" value="DeoR-like_C"/>
</dbReference>
<evidence type="ECO:0000259" key="4">
    <source>
        <dbReference type="PROSITE" id="PS51000"/>
    </source>
</evidence>
<dbReference type="InterPro" id="IPR018356">
    <property type="entry name" value="Tscrpt_reg_HTH_DeoR_CS"/>
</dbReference>
<dbReference type="Pfam" id="PF00455">
    <property type="entry name" value="DeoRC"/>
    <property type="match status" value="1"/>
</dbReference>
<organism evidence="5 6">
    <name type="scientific">Candidatus Blautia gallistercoris</name>
    <dbReference type="NCBI Taxonomy" id="2838490"/>
    <lineage>
        <taxon>Bacteria</taxon>
        <taxon>Bacillati</taxon>
        <taxon>Bacillota</taxon>
        <taxon>Clostridia</taxon>
        <taxon>Lachnospirales</taxon>
        <taxon>Lachnospiraceae</taxon>
        <taxon>Blautia</taxon>
    </lineage>
</organism>
<dbReference type="Pfam" id="PF08220">
    <property type="entry name" value="HTH_DeoR"/>
    <property type="match status" value="1"/>
</dbReference>
<dbReference type="SMART" id="SM01134">
    <property type="entry name" value="DeoRC"/>
    <property type="match status" value="1"/>
</dbReference>
<dbReference type="PANTHER" id="PTHR30363:SF44">
    <property type="entry name" value="AGA OPERON TRANSCRIPTIONAL REPRESSOR-RELATED"/>
    <property type="match status" value="1"/>
</dbReference>
<evidence type="ECO:0000313" key="6">
    <source>
        <dbReference type="Proteomes" id="UP000886817"/>
    </source>
</evidence>
<dbReference type="Gene3D" id="3.40.50.1360">
    <property type="match status" value="1"/>
</dbReference>
<dbReference type="GO" id="GO:0003700">
    <property type="term" value="F:DNA-binding transcription factor activity"/>
    <property type="evidence" value="ECO:0007669"/>
    <property type="project" value="InterPro"/>
</dbReference>
<gene>
    <name evidence="5" type="ORF">IAA45_10700</name>
</gene>
<dbReference type="AlphaFoldDB" id="A0A9D1WJN1"/>
<keyword evidence="3" id="KW-0804">Transcription</keyword>
<name>A0A9D1WJN1_9FIRM</name>
<keyword evidence="1" id="KW-0805">Transcription regulation</keyword>
<dbReference type="InterPro" id="IPR036388">
    <property type="entry name" value="WH-like_DNA-bd_sf"/>
</dbReference>
<dbReference type="InterPro" id="IPR001034">
    <property type="entry name" value="DeoR_HTH"/>
</dbReference>
<evidence type="ECO:0000256" key="3">
    <source>
        <dbReference type="ARBA" id="ARBA00023163"/>
    </source>
</evidence>
<accession>A0A9D1WJN1</accession>
<dbReference type="EMBL" id="DXEX01000230">
    <property type="protein sequence ID" value="HIX60163.1"/>
    <property type="molecule type" value="Genomic_DNA"/>
</dbReference>
<proteinExistence type="predicted"/>
<evidence type="ECO:0000256" key="1">
    <source>
        <dbReference type="ARBA" id="ARBA00023015"/>
    </source>
</evidence>
<comment type="caution">
    <text evidence="5">The sequence shown here is derived from an EMBL/GenBank/DDBJ whole genome shotgun (WGS) entry which is preliminary data.</text>
</comment>
<protein>
    <submittedName>
        <fullName evidence="5">DeoR/GlpR family DNA-binding transcription regulator</fullName>
    </submittedName>
</protein>
<dbReference type="PROSITE" id="PS51000">
    <property type="entry name" value="HTH_DEOR_2"/>
    <property type="match status" value="1"/>
</dbReference>
<dbReference type="SUPFAM" id="SSF46785">
    <property type="entry name" value="Winged helix' DNA-binding domain"/>
    <property type="match status" value="1"/>
</dbReference>
<dbReference type="SMART" id="SM00420">
    <property type="entry name" value="HTH_DEOR"/>
    <property type="match status" value="1"/>
</dbReference>
<dbReference type="PROSITE" id="PS00894">
    <property type="entry name" value="HTH_DEOR_1"/>
    <property type="match status" value="1"/>
</dbReference>
<dbReference type="PANTHER" id="PTHR30363">
    <property type="entry name" value="HTH-TYPE TRANSCRIPTIONAL REGULATOR SRLR-RELATED"/>
    <property type="match status" value="1"/>
</dbReference>
<evidence type="ECO:0000256" key="2">
    <source>
        <dbReference type="ARBA" id="ARBA00023125"/>
    </source>
</evidence>
<dbReference type="Proteomes" id="UP000886817">
    <property type="component" value="Unassembled WGS sequence"/>
</dbReference>
<dbReference type="InterPro" id="IPR050313">
    <property type="entry name" value="Carb_Metab_HTH_regulators"/>
</dbReference>
<reference evidence="5" key="2">
    <citation type="submission" date="2021-04" db="EMBL/GenBank/DDBJ databases">
        <authorList>
            <person name="Gilroy R."/>
        </authorList>
    </citation>
    <scope>NUCLEOTIDE SEQUENCE</scope>
    <source>
        <strain evidence="5">ChiSjej1B19-8411</strain>
    </source>
</reference>
<dbReference type="GO" id="GO:0003677">
    <property type="term" value="F:DNA binding"/>
    <property type="evidence" value="ECO:0007669"/>
    <property type="project" value="UniProtKB-KW"/>
</dbReference>
<dbReference type="SUPFAM" id="SSF100950">
    <property type="entry name" value="NagB/RpiA/CoA transferase-like"/>
    <property type="match status" value="1"/>
</dbReference>